<protein>
    <recommendedName>
        <fullName evidence="5">DUF308 domain-containing protein</fullName>
    </recommendedName>
</protein>
<evidence type="ECO:0000256" key="1">
    <source>
        <dbReference type="SAM" id="MobiDB-lite"/>
    </source>
</evidence>
<gene>
    <name evidence="3" type="ORF">ATL41_0149</name>
</gene>
<evidence type="ECO:0000313" key="3">
    <source>
        <dbReference type="EMBL" id="PFG35469.1"/>
    </source>
</evidence>
<keyword evidence="4" id="KW-1185">Reference proteome</keyword>
<name>A0A2A9EB92_9MICO</name>
<reference evidence="3 4" key="1">
    <citation type="submission" date="2017-10" db="EMBL/GenBank/DDBJ databases">
        <title>Sequencing the genomes of 1000 actinobacteria strains.</title>
        <authorList>
            <person name="Klenk H.-P."/>
        </authorList>
    </citation>
    <scope>NUCLEOTIDE SEQUENCE [LARGE SCALE GENOMIC DNA]</scope>
    <source>
        <strain evidence="3 4">DSM 21574</strain>
    </source>
</reference>
<feature type="transmembrane region" description="Helical" evidence="2">
    <location>
        <begin position="126"/>
        <end position="148"/>
    </location>
</feature>
<feature type="compositionally biased region" description="Basic and acidic residues" evidence="1">
    <location>
        <begin position="10"/>
        <end position="34"/>
    </location>
</feature>
<evidence type="ECO:0008006" key="5">
    <source>
        <dbReference type="Google" id="ProtNLM"/>
    </source>
</evidence>
<dbReference type="EMBL" id="PDJH01000001">
    <property type="protein sequence ID" value="PFG35469.1"/>
    <property type="molecule type" value="Genomic_DNA"/>
</dbReference>
<dbReference type="RefSeq" id="WP_098456767.1">
    <property type="nucleotide sequence ID" value="NZ_PDJH01000001.1"/>
</dbReference>
<organism evidence="3 4">
    <name type="scientific">Flavimobilis soli</name>
    <dbReference type="NCBI Taxonomy" id="442709"/>
    <lineage>
        <taxon>Bacteria</taxon>
        <taxon>Bacillati</taxon>
        <taxon>Actinomycetota</taxon>
        <taxon>Actinomycetes</taxon>
        <taxon>Micrococcales</taxon>
        <taxon>Jonesiaceae</taxon>
        <taxon>Flavimobilis</taxon>
    </lineage>
</organism>
<keyword evidence="2" id="KW-0472">Membrane</keyword>
<comment type="caution">
    <text evidence="3">The sequence shown here is derived from an EMBL/GenBank/DDBJ whole genome shotgun (WGS) entry which is preliminary data.</text>
</comment>
<keyword evidence="2" id="KW-1133">Transmembrane helix</keyword>
<dbReference type="Proteomes" id="UP000221394">
    <property type="component" value="Unassembled WGS sequence"/>
</dbReference>
<dbReference type="AlphaFoldDB" id="A0A2A9EB92"/>
<feature type="transmembrane region" description="Helical" evidence="2">
    <location>
        <begin position="154"/>
        <end position="172"/>
    </location>
</feature>
<keyword evidence="2" id="KW-0812">Transmembrane</keyword>
<accession>A0A2A9EB92</accession>
<evidence type="ECO:0000256" key="2">
    <source>
        <dbReference type="SAM" id="Phobius"/>
    </source>
</evidence>
<proteinExistence type="predicted"/>
<evidence type="ECO:0000313" key="4">
    <source>
        <dbReference type="Proteomes" id="UP000221394"/>
    </source>
</evidence>
<dbReference type="OrthoDB" id="10004033at2"/>
<sequence length="188" mass="20495">MSEPNAAPHPDGEELPRDSRPDEPDAQDVERDEVPTPPEEPTTSGDSDDTDARFASIVAHLQQDPTWGGEVPTGPAPREPRFPTASGVRPLGPRDHAASDDVIDLEDEQSHFEPPEPPPLLSGDPFLTLGWIAVVLAPLSLFATIFGPRPTPTLWLQITAGVLLLGVTILLWRMPHRRDPDHVPDDEV</sequence>
<feature type="region of interest" description="Disordered" evidence="1">
    <location>
        <begin position="1"/>
        <end position="97"/>
    </location>
</feature>